<accession>A0A6C0LXI3</accession>
<name>A0A6C0LXI3_9ZZZZ</name>
<dbReference type="AlphaFoldDB" id="A0A6C0LXI3"/>
<dbReference type="Gene3D" id="2.20.25.10">
    <property type="match status" value="1"/>
</dbReference>
<dbReference type="EMBL" id="MN740571">
    <property type="protein sequence ID" value="QHU34461.1"/>
    <property type="molecule type" value="Genomic_DNA"/>
</dbReference>
<sequence length="116" mass="13900">MYYLRMSEANENELMYYCRNCGYEDKNLHQDMICVSTEHIQDQAETFDTILNPYVKYDPTLPRVYHISCVNNECQSNKPTSPEQKHILYIRYDEGSMKYIYMCALCDSHWKSDIKK</sequence>
<organism evidence="1">
    <name type="scientific">viral metagenome</name>
    <dbReference type="NCBI Taxonomy" id="1070528"/>
    <lineage>
        <taxon>unclassified sequences</taxon>
        <taxon>metagenomes</taxon>
        <taxon>organismal metagenomes</taxon>
    </lineage>
</organism>
<evidence type="ECO:0008006" key="2">
    <source>
        <dbReference type="Google" id="ProtNLM"/>
    </source>
</evidence>
<protein>
    <recommendedName>
        <fullName evidence="2">DNA-directed RNA polymerase M/15kDa subunit domain-containing protein</fullName>
    </recommendedName>
</protein>
<reference evidence="1" key="1">
    <citation type="journal article" date="2020" name="Nature">
        <title>Giant virus diversity and host interactions through global metagenomics.</title>
        <authorList>
            <person name="Schulz F."/>
            <person name="Roux S."/>
            <person name="Paez-Espino D."/>
            <person name="Jungbluth S."/>
            <person name="Walsh D.A."/>
            <person name="Denef V.J."/>
            <person name="McMahon K.D."/>
            <person name="Konstantinidis K.T."/>
            <person name="Eloe-Fadrosh E.A."/>
            <person name="Kyrpides N.C."/>
            <person name="Woyke T."/>
        </authorList>
    </citation>
    <scope>NUCLEOTIDE SEQUENCE</scope>
    <source>
        <strain evidence="1">GVMAG-S-1016713-123</strain>
    </source>
</reference>
<evidence type="ECO:0000313" key="1">
    <source>
        <dbReference type="EMBL" id="QHU34461.1"/>
    </source>
</evidence>
<proteinExistence type="predicted"/>